<dbReference type="RefSeq" id="XP_040497205.1">
    <property type="nucleotide sequence ID" value="XM_040641271.1"/>
</dbReference>
<comment type="function">
    <text evidence="6">Plays an important role in the organization of the cytoskeleton. Binds to and sequesters actin monomers (G actin) and therefore inhibits actin polymerization.</text>
</comment>
<organism evidence="8 9">
    <name type="scientific">Ursus maritimus</name>
    <name type="common">Polar bear</name>
    <name type="synonym">Thalarctos maritimus</name>
    <dbReference type="NCBI Taxonomy" id="29073"/>
    <lineage>
        <taxon>Eukaryota</taxon>
        <taxon>Metazoa</taxon>
        <taxon>Chordata</taxon>
        <taxon>Craniata</taxon>
        <taxon>Vertebrata</taxon>
        <taxon>Euteleostomi</taxon>
        <taxon>Mammalia</taxon>
        <taxon>Eutheria</taxon>
        <taxon>Laurasiatheria</taxon>
        <taxon>Carnivora</taxon>
        <taxon>Caniformia</taxon>
        <taxon>Ursidae</taxon>
        <taxon>Ursus</taxon>
    </lineage>
</organism>
<feature type="region of interest" description="Disordered" evidence="7">
    <location>
        <begin position="59"/>
        <end position="82"/>
    </location>
</feature>
<dbReference type="GO" id="GO:0007015">
    <property type="term" value="P:actin filament organization"/>
    <property type="evidence" value="ECO:0007669"/>
    <property type="project" value="InterPro"/>
</dbReference>
<evidence type="ECO:0000256" key="5">
    <source>
        <dbReference type="ARBA" id="ARBA00023212"/>
    </source>
</evidence>
<dbReference type="GO" id="GO:0030334">
    <property type="term" value="P:regulation of cell migration"/>
    <property type="evidence" value="ECO:0007669"/>
    <property type="project" value="TreeGrafter"/>
</dbReference>
<accession>A0A8M1GQ66</accession>
<keyword evidence="5" id="KW-0206">Cytoskeleton</keyword>
<dbReference type="PANTHER" id="PTHR12021:SF3">
    <property type="entry name" value="THYMOSIN BETA-4-LIKE"/>
    <property type="match status" value="1"/>
</dbReference>
<dbReference type="GO" id="GO:0005856">
    <property type="term" value="C:cytoskeleton"/>
    <property type="evidence" value="ECO:0007669"/>
    <property type="project" value="UniProtKB-SubCell"/>
</dbReference>
<dbReference type="InterPro" id="IPR001152">
    <property type="entry name" value="Beta-thymosin"/>
</dbReference>
<evidence type="ECO:0000256" key="3">
    <source>
        <dbReference type="ARBA" id="ARBA00022490"/>
    </source>
</evidence>
<comment type="subcellular location">
    <subcellularLocation>
        <location evidence="1">Cytoplasm</location>
        <location evidence="1">Cytoskeleton</location>
    </subcellularLocation>
</comment>
<dbReference type="GO" id="GO:0005737">
    <property type="term" value="C:cytoplasm"/>
    <property type="evidence" value="ECO:0007669"/>
    <property type="project" value="TreeGrafter"/>
</dbReference>
<dbReference type="GO" id="GO:0003785">
    <property type="term" value="F:actin monomer binding"/>
    <property type="evidence" value="ECO:0007669"/>
    <property type="project" value="InterPro"/>
</dbReference>
<dbReference type="Gene3D" id="1.20.5.520">
    <property type="entry name" value="Single helix bin"/>
    <property type="match status" value="1"/>
</dbReference>
<evidence type="ECO:0000256" key="7">
    <source>
        <dbReference type="SAM" id="MobiDB-lite"/>
    </source>
</evidence>
<protein>
    <submittedName>
        <fullName evidence="9">Thymosin beta-4-like</fullName>
    </submittedName>
</protein>
<comment type="similarity">
    <text evidence="2">Belongs to the thymosin beta family.</text>
</comment>
<dbReference type="AlphaFoldDB" id="A0A8M1GQ66"/>
<evidence type="ECO:0000313" key="8">
    <source>
        <dbReference type="Proteomes" id="UP000261680"/>
    </source>
</evidence>
<evidence type="ECO:0000256" key="4">
    <source>
        <dbReference type="ARBA" id="ARBA00023203"/>
    </source>
</evidence>
<dbReference type="KEGG" id="umr:103670540"/>
<reference evidence="9" key="1">
    <citation type="submission" date="2025-08" db="UniProtKB">
        <authorList>
            <consortium name="RefSeq"/>
        </authorList>
    </citation>
    <scope>IDENTIFICATION</scope>
    <source>
        <tissue evidence="9">Whole blood</tissue>
    </source>
</reference>
<evidence type="ECO:0000256" key="1">
    <source>
        <dbReference type="ARBA" id="ARBA00004245"/>
    </source>
</evidence>
<dbReference type="GeneID" id="103670540"/>
<evidence type="ECO:0000256" key="2">
    <source>
        <dbReference type="ARBA" id="ARBA00009511"/>
    </source>
</evidence>
<gene>
    <name evidence="9" type="primary">LOC103670540</name>
</gene>
<dbReference type="InterPro" id="IPR038386">
    <property type="entry name" value="Beta-thymosin_sf"/>
</dbReference>
<dbReference type="PANTHER" id="PTHR12021">
    <property type="entry name" value="THYMOSIN BETA"/>
    <property type="match status" value="1"/>
</dbReference>
<dbReference type="OrthoDB" id="2151618at2759"/>
<dbReference type="Pfam" id="PF01290">
    <property type="entry name" value="Thymosin"/>
    <property type="match status" value="1"/>
</dbReference>
<dbReference type="SMART" id="SM00152">
    <property type="entry name" value="THY"/>
    <property type="match status" value="1"/>
</dbReference>
<keyword evidence="8" id="KW-1185">Reference proteome</keyword>
<keyword evidence="4" id="KW-0009">Actin-binding</keyword>
<evidence type="ECO:0000256" key="6">
    <source>
        <dbReference type="ARBA" id="ARBA00025497"/>
    </source>
</evidence>
<dbReference type="Proteomes" id="UP000261680">
    <property type="component" value="Unplaced"/>
</dbReference>
<sequence length="82" mass="9186">MDTGESIKICLWARQWPLCKAQIKLRLLACLAPASSATMFDKPDMAKIEKIVKSKLKTEAQEKNPVPSKEALEQMKQAGELQ</sequence>
<name>A0A8M1GQ66_URSMA</name>
<proteinExistence type="inferred from homology"/>
<keyword evidence="3" id="KW-0963">Cytoplasm</keyword>
<evidence type="ECO:0000313" key="9">
    <source>
        <dbReference type="RefSeq" id="XP_040497205.1"/>
    </source>
</evidence>